<feature type="domain" description="GAG-pre-integrase" evidence="1">
    <location>
        <begin position="27"/>
        <end position="45"/>
    </location>
</feature>
<dbReference type="InterPro" id="IPR025724">
    <property type="entry name" value="GAG-pre-integrase_dom"/>
</dbReference>
<evidence type="ECO:0000313" key="2">
    <source>
        <dbReference type="EMBL" id="GFD36782.1"/>
    </source>
</evidence>
<comment type="caution">
    <text evidence="2">The sequence shown here is derived from an EMBL/GenBank/DDBJ whole genome shotgun (WGS) entry which is preliminary data.</text>
</comment>
<gene>
    <name evidence="2" type="ORF">Tci_908751</name>
</gene>
<feature type="non-terminal residue" evidence="2">
    <location>
        <position position="46"/>
    </location>
</feature>
<evidence type="ECO:0000259" key="1">
    <source>
        <dbReference type="Pfam" id="PF13976"/>
    </source>
</evidence>
<accession>A0A699VME6</accession>
<dbReference type="EMBL" id="BKCJ011476455">
    <property type="protein sequence ID" value="GFD36782.1"/>
    <property type="molecule type" value="Genomic_DNA"/>
</dbReference>
<protein>
    <recommendedName>
        <fullName evidence="1">GAG-pre-integrase domain-containing protein</fullName>
    </recommendedName>
</protein>
<reference evidence="2" key="1">
    <citation type="journal article" date="2019" name="Sci. Rep.">
        <title>Draft genome of Tanacetum cinerariifolium, the natural source of mosquito coil.</title>
        <authorList>
            <person name="Yamashiro T."/>
            <person name="Shiraishi A."/>
            <person name="Satake H."/>
            <person name="Nakayama K."/>
        </authorList>
    </citation>
    <scope>NUCLEOTIDE SEQUENCE</scope>
</reference>
<dbReference type="AlphaFoldDB" id="A0A699VME6"/>
<sequence length="46" mass="5446">MTGNISYLTDFKEHDEVMLPLEEEIKVATNDESMLWHKRLGHINFI</sequence>
<organism evidence="2">
    <name type="scientific">Tanacetum cinerariifolium</name>
    <name type="common">Dalmatian daisy</name>
    <name type="synonym">Chrysanthemum cinerariifolium</name>
    <dbReference type="NCBI Taxonomy" id="118510"/>
    <lineage>
        <taxon>Eukaryota</taxon>
        <taxon>Viridiplantae</taxon>
        <taxon>Streptophyta</taxon>
        <taxon>Embryophyta</taxon>
        <taxon>Tracheophyta</taxon>
        <taxon>Spermatophyta</taxon>
        <taxon>Magnoliopsida</taxon>
        <taxon>eudicotyledons</taxon>
        <taxon>Gunneridae</taxon>
        <taxon>Pentapetalae</taxon>
        <taxon>asterids</taxon>
        <taxon>campanulids</taxon>
        <taxon>Asterales</taxon>
        <taxon>Asteraceae</taxon>
        <taxon>Asteroideae</taxon>
        <taxon>Anthemideae</taxon>
        <taxon>Anthemidinae</taxon>
        <taxon>Tanacetum</taxon>
    </lineage>
</organism>
<proteinExistence type="predicted"/>
<name>A0A699VME6_TANCI</name>
<dbReference type="Pfam" id="PF13976">
    <property type="entry name" value="gag_pre-integrs"/>
    <property type="match status" value="1"/>
</dbReference>